<dbReference type="CDD" id="cd04371">
    <property type="entry name" value="DEP"/>
    <property type="match status" value="1"/>
</dbReference>
<dbReference type="Proteomes" id="UP001165289">
    <property type="component" value="Unassembled WGS sequence"/>
</dbReference>
<dbReference type="SUPFAM" id="SSF48350">
    <property type="entry name" value="GTPase activation domain, GAP"/>
    <property type="match status" value="1"/>
</dbReference>
<dbReference type="Pfam" id="PF00610">
    <property type="entry name" value="DEP"/>
    <property type="match status" value="1"/>
</dbReference>
<accession>A0AAV7JXN2</accession>
<dbReference type="SUPFAM" id="SSF46785">
    <property type="entry name" value="Winged helix' DNA-binding domain"/>
    <property type="match status" value="1"/>
</dbReference>
<dbReference type="EMBL" id="JAKMXF010000255">
    <property type="protein sequence ID" value="KAI6653676.1"/>
    <property type="molecule type" value="Genomic_DNA"/>
</dbReference>
<dbReference type="InterPro" id="IPR008936">
    <property type="entry name" value="Rho_GTPase_activation_prot"/>
</dbReference>
<gene>
    <name evidence="2" type="ORF">LOD99_3180</name>
</gene>
<sequence>MDPEFQPSSPISDANRSSYLPPVSTPLTKVYLDGLLTALNAGDNLANLKATHLWSDIINCIDKFPTSSVRFHMRTYKHIFTGSECVMGLFTYLQAKTDIYPALKQPTREQVLSLCQQLLDQGHLKAASKSSRSVFQSDNHPYRFSRTPYTLLGSPVVSECSSEVSNPPTRRRNHRYHPYLKLAKNSVKKIVGKPREKKLVPEEDHEWVDTVMSRILSHVDMPYLDKVMTSKELTDEVVKQNLNCIIGGEEGYIPQWIIRIFDWLACYNKGDKLSDIHTEHLKIPSSEEDFPSGLLNRLSRYFDTSIGPLIHHSLFELFETIAMQFTGETIQKKAIVCLQLFLLLPAPHKRLHMVFLFKNLARISCNDNLMGSSSEEKLIHFLKLFMPCIVRAKEKITRNTEVYTNINPILCYMARNSSIAFDVPKDIKAIYLEEVKDFSFQDFLSEKPINFSPLSKCTKVIIEPTETREELKKLLDNIVKDVSLTKEKREDLLHQFSVVYPEIYSQNLSPIAFE</sequence>
<keyword evidence="3" id="KW-1185">Reference proteome</keyword>
<dbReference type="InterPro" id="IPR036390">
    <property type="entry name" value="WH_DNA-bd_sf"/>
</dbReference>
<dbReference type="Gene3D" id="1.10.10.10">
    <property type="entry name" value="Winged helix-like DNA-binding domain superfamily/Winged helix DNA-binding domain"/>
    <property type="match status" value="1"/>
</dbReference>
<dbReference type="InterPro" id="IPR036388">
    <property type="entry name" value="WH-like_DNA-bd_sf"/>
</dbReference>
<organism evidence="2 3">
    <name type="scientific">Oopsacas minuta</name>
    <dbReference type="NCBI Taxonomy" id="111878"/>
    <lineage>
        <taxon>Eukaryota</taxon>
        <taxon>Metazoa</taxon>
        <taxon>Porifera</taxon>
        <taxon>Hexactinellida</taxon>
        <taxon>Hexasterophora</taxon>
        <taxon>Lyssacinosida</taxon>
        <taxon>Leucopsacidae</taxon>
        <taxon>Oopsacas</taxon>
    </lineage>
</organism>
<dbReference type="AlphaFoldDB" id="A0AAV7JXN2"/>
<dbReference type="PANTHER" id="PTHR16206:SF4">
    <property type="entry name" value="PROTEIN LET-99"/>
    <property type="match status" value="1"/>
</dbReference>
<proteinExistence type="predicted"/>
<reference evidence="2 3" key="1">
    <citation type="journal article" date="2023" name="BMC Biol.">
        <title>The compact genome of the sponge Oopsacas minuta (Hexactinellida) is lacking key metazoan core genes.</title>
        <authorList>
            <person name="Santini S."/>
            <person name="Schenkelaars Q."/>
            <person name="Jourda C."/>
            <person name="Duchesne M."/>
            <person name="Belahbib H."/>
            <person name="Rocher C."/>
            <person name="Selva M."/>
            <person name="Riesgo A."/>
            <person name="Vervoort M."/>
            <person name="Leys S.P."/>
            <person name="Kodjabachian L."/>
            <person name="Le Bivic A."/>
            <person name="Borchiellini C."/>
            <person name="Claverie J.M."/>
            <person name="Renard E."/>
        </authorList>
    </citation>
    <scope>NUCLEOTIDE SEQUENCE [LARGE SCALE GENOMIC DNA]</scope>
    <source>
        <strain evidence="2">SPO-2</strain>
    </source>
</reference>
<dbReference type="InterPro" id="IPR000591">
    <property type="entry name" value="DEP_dom"/>
</dbReference>
<protein>
    <submittedName>
        <fullName evidence="2">DEP domain-containing protein 1B-like isoform X2</fullName>
    </submittedName>
</protein>
<dbReference type="PANTHER" id="PTHR16206">
    <property type="entry name" value="DEP DOMAIN-CONTAINING"/>
    <property type="match status" value="1"/>
</dbReference>
<evidence type="ECO:0000313" key="2">
    <source>
        <dbReference type="EMBL" id="KAI6653676.1"/>
    </source>
</evidence>
<evidence type="ECO:0000259" key="1">
    <source>
        <dbReference type="Pfam" id="PF00610"/>
    </source>
</evidence>
<comment type="caution">
    <text evidence="2">The sequence shown here is derived from an EMBL/GenBank/DDBJ whole genome shotgun (WGS) entry which is preliminary data.</text>
</comment>
<feature type="domain" description="DEP" evidence="1">
    <location>
        <begin position="67"/>
        <end position="144"/>
    </location>
</feature>
<dbReference type="GO" id="GO:0035556">
    <property type="term" value="P:intracellular signal transduction"/>
    <property type="evidence" value="ECO:0007669"/>
    <property type="project" value="InterPro"/>
</dbReference>
<evidence type="ECO:0000313" key="3">
    <source>
        <dbReference type="Proteomes" id="UP001165289"/>
    </source>
</evidence>
<name>A0AAV7JXN2_9METZ</name>